<dbReference type="Proteomes" id="UP001215078">
    <property type="component" value="Unassembled WGS sequence"/>
</dbReference>
<dbReference type="RefSeq" id="WP_004304381.1">
    <property type="nucleotide sequence ID" value="NZ_CABKQC010000003.1"/>
</dbReference>
<dbReference type="Proteomes" id="UP000286031">
    <property type="component" value="Unassembled WGS sequence"/>
</dbReference>
<reference evidence="13 14" key="5">
    <citation type="journal article" date="2019" name="Nat. Med.">
        <title>A library of human gut bacterial isolates paired with longitudinal multiomics data enables mechanistic microbiome research.</title>
        <authorList>
            <person name="Poyet M."/>
            <person name="Groussin M."/>
            <person name="Gibbons S.M."/>
            <person name="Avila-Pacheco J."/>
            <person name="Jiang X."/>
            <person name="Kearney S.M."/>
            <person name="Perrotta A.R."/>
            <person name="Berdy B."/>
            <person name="Zhao S."/>
            <person name="Lieberman T.D."/>
            <person name="Swanson P.K."/>
            <person name="Smith M."/>
            <person name="Roesemann S."/>
            <person name="Alexander J.E."/>
            <person name="Rich S.A."/>
            <person name="Livny J."/>
            <person name="Vlamakis H."/>
            <person name="Clish C."/>
            <person name="Bullock K."/>
            <person name="Deik A."/>
            <person name="Scott J."/>
            <person name="Pierce K.A."/>
            <person name="Xavier R.J."/>
            <person name="Alm E.J."/>
        </authorList>
    </citation>
    <scope>NUCLEOTIDE SEQUENCE [LARGE SCALE GENOMIC DNA]</scope>
    <source>
        <strain evidence="4 15">BIOML-A134</strain>
        <strain evidence="3 13">BIOML-A160</strain>
        <strain evidence="5 14">BIOML-A2</strain>
    </source>
</reference>
<dbReference type="Proteomes" id="UP000365824">
    <property type="component" value="Unassembled WGS sequence"/>
</dbReference>
<feature type="chain" id="PRO_5044557466" evidence="1">
    <location>
        <begin position="30"/>
        <end position="467"/>
    </location>
</feature>
<evidence type="ECO:0000313" key="5">
    <source>
        <dbReference type="EMBL" id="KAB1329441.1"/>
    </source>
</evidence>
<organism evidence="9 10">
    <name type="scientific">Bacteroides ovatus</name>
    <dbReference type="NCBI Taxonomy" id="28116"/>
    <lineage>
        <taxon>Bacteria</taxon>
        <taxon>Pseudomonadati</taxon>
        <taxon>Bacteroidota</taxon>
        <taxon>Bacteroidia</taxon>
        <taxon>Bacteroidales</taxon>
        <taxon>Bacteroidaceae</taxon>
        <taxon>Bacteroides</taxon>
    </lineage>
</organism>
<reference evidence="7" key="6">
    <citation type="submission" date="2019-07" db="EMBL/GenBank/DDBJ databases">
        <authorList>
            <person name="Ross B.D."/>
            <person name="Verster A.J."/>
            <person name="Radey M.C."/>
            <person name="Schmidtke D.T."/>
            <person name="Pope C.E."/>
            <person name="Hoffman L.R."/>
            <person name="Hajjar A."/>
            <person name="Peterson S.B."/>
            <person name="Borenstein E."/>
            <person name="Mougous J.D."/>
        </authorList>
    </citation>
    <scope>NUCLEOTIDE SEQUENCE</scope>
    <source>
        <strain evidence="7">3725 D1 iv</strain>
    </source>
</reference>
<evidence type="ECO:0000313" key="7">
    <source>
        <dbReference type="EMBL" id="QDM09103.1"/>
    </source>
</evidence>
<dbReference type="EMBL" id="QSBI01000007">
    <property type="protein sequence ID" value="RGX11124.1"/>
    <property type="molecule type" value="Genomic_DNA"/>
</dbReference>
<feature type="signal peptide" evidence="1">
    <location>
        <begin position="1"/>
        <end position="29"/>
    </location>
</feature>
<evidence type="ECO:0000313" key="14">
    <source>
        <dbReference type="Proteomes" id="UP000375690"/>
    </source>
</evidence>
<reference evidence="7" key="3">
    <citation type="journal article" date="2018" name="Nature">
        <title>Human gut bacteria contain acquired interbacterial defence systems.</title>
        <authorList>
            <person name="Ross B.D."/>
            <person name="Verster A.J."/>
            <person name="Radey M.C."/>
            <person name="Schmidtke D.T."/>
            <person name="Pope C.E."/>
            <person name="Hoffman L.R."/>
            <person name="Hajjar A."/>
            <person name="Peterson S.B."/>
            <person name="Borenstein E."/>
            <person name="Mougous J."/>
        </authorList>
    </citation>
    <scope>NUCLEOTIDE SEQUENCE</scope>
    <source>
        <strain evidence="7">3725 D1 iv</strain>
    </source>
</reference>
<dbReference type="Proteomes" id="UP000375690">
    <property type="component" value="Unassembled WGS sequence"/>
</dbReference>
<evidence type="ECO:0000256" key="1">
    <source>
        <dbReference type="SAM" id="SignalP"/>
    </source>
</evidence>
<feature type="domain" description="Surface glycan-binding protein B xyloglucan binding" evidence="2">
    <location>
        <begin position="222"/>
        <end position="450"/>
    </location>
</feature>
<evidence type="ECO:0000313" key="6">
    <source>
        <dbReference type="EMBL" id="MDC7959151.1"/>
    </source>
</evidence>
<sequence>MKSLIYKNSMKAFGLLVSLLICSCSFVSCDDDDDNGGSSVMNITGIYLEDAKSNVPDRLVDFARLGQLIRIEGEGFNGLKKVYINGYNCYFNPVFVSNKSFLVSVNSKVPTTEADENVRNTIRLVKDGGEYVYDFQIRAAAPSITKISNCMPNVGEPIIVYGSGLTEIAKVVFPGNVVVTEGIISDLDGEYFMVDMPAGVSEEGGSIFVEGSNGGAYSPAYFNYKKGLLLNFDGVGAQGAWGDSESMIQTTELESASIGEGNVSQGAYCRLPLERQLPVAAAKNRCAEVWTAGNGTDPDWLTLGVPAETPVAECAIQFEIYVPEPWSESGFLKICGQNGFNGGEWERDCYNYVPWLVDGKIVPFQTTGWQTVTVPFSEFYKSKASSGAWTTFADVAATRASASYANFGFYFENSDITLDKITGASSDKETEFLSKATSVKIYIDNWRVVPLTKPEYTDFPDEEEDAE</sequence>
<dbReference type="Gene3D" id="2.60.40.10">
    <property type="entry name" value="Immunoglobulins"/>
    <property type="match status" value="2"/>
</dbReference>
<keyword evidence="15" id="KW-1185">Reference proteome</keyword>
<reference evidence="12" key="2">
    <citation type="journal article" date="2018" name="J. Anim. Genet.">
        <title>Acquired interbacterial defense systems protect against interspecies antagonism in the human gut microbiome.</title>
        <authorList>
            <person name="Ross B.D."/>
            <person name="Verster A.J."/>
            <person name="Radey M.C."/>
            <person name="Schmidtke D.T."/>
            <person name="Pope C.E."/>
            <person name="Hoffman L.R."/>
            <person name="Hajjar A."/>
            <person name="Peterson S.B."/>
            <person name="Borenstein E."/>
            <person name="Mougous J."/>
        </authorList>
    </citation>
    <scope>NUCLEOTIDE SEQUENCE [LARGE SCALE GENOMIC DNA]</scope>
    <source>
        <strain evidence="12">3725 D1 iv</strain>
    </source>
</reference>
<dbReference type="Proteomes" id="UP000183670">
    <property type="component" value="Unassembled WGS sequence"/>
</dbReference>
<dbReference type="InterPro" id="IPR013783">
    <property type="entry name" value="Ig-like_fold"/>
</dbReference>
<evidence type="ECO:0000313" key="11">
    <source>
        <dbReference type="Proteomes" id="UP000286031"/>
    </source>
</evidence>
<dbReference type="EMBL" id="VWKB01000001">
    <property type="protein sequence ID" value="KAA4104840.1"/>
    <property type="molecule type" value="Genomic_DNA"/>
</dbReference>
<proteinExistence type="predicted"/>
<keyword evidence="1" id="KW-0732">Signal</keyword>
<dbReference type="EMBL" id="CP041395">
    <property type="protein sequence ID" value="QDM09103.1"/>
    <property type="molecule type" value="Genomic_DNA"/>
</dbReference>
<reference evidence="8 11" key="4">
    <citation type="submission" date="2018-08" db="EMBL/GenBank/DDBJ databases">
        <title>A genome reference for cultivated species of the human gut microbiota.</title>
        <authorList>
            <person name="Zou Y."/>
            <person name="Xue W."/>
            <person name="Luo G."/>
        </authorList>
    </citation>
    <scope>NUCLEOTIDE SEQUENCE [LARGE SCALE GENOMIC DNA]</scope>
    <source>
        <strain evidence="8 11">AF04-46</strain>
    </source>
</reference>
<gene>
    <name evidence="8" type="ORF">DWV35_07815</name>
    <name evidence="7" type="ORF">DYI28_10485</name>
    <name evidence="5" type="ORF">F3B53_05425</name>
    <name evidence="4" type="ORF">F3D66_01090</name>
    <name evidence="3" type="ORF">F3F25_06020</name>
    <name evidence="6" type="ORF">PQ628_13115</name>
    <name evidence="9" type="ORF">SAMN05192581_102835</name>
</gene>
<dbReference type="AlphaFoldDB" id="A0A1G6G7G7"/>
<evidence type="ECO:0000313" key="8">
    <source>
        <dbReference type="EMBL" id="RGX11124.1"/>
    </source>
</evidence>
<reference evidence="9 10" key="1">
    <citation type="submission" date="2016-10" db="EMBL/GenBank/DDBJ databases">
        <authorList>
            <person name="de Groot N.N."/>
        </authorList>
    </citation>
    <scope>NUCLEOTIDE SEQUENCE [LARGE SCALE GENOMIC DNA]</scope>
    <source>
        <strain evidence="9 10">NLAE-zl-C500</strain>
    </source>
</reference>
<evidence type="ECO:0000313" key="4">
    <source>
        <dbReference type="EMBL" id="KAA4104840.1"/>
    </source>
</evidence>
<dbReference type="InterPro" id="IPR040475">
    <property type="entry name" value="SGBP_B_XBD"/>
</dbReference>
<dbReference type="EMBL" id="JAQQPO010000014">
    <property type="protein sequence ID" value="MDC7959151.1"/>
    <property type="molecule type" value="Genomic_DNA"/>
</dbReference>
<evidence type="ECO:0000313" key="9">
    <source>
        <dbReference type="EMBL" id="SDB77819.1"/>
    </source>
</evidence>
<name>A0A1G6G7G7_BACOV</name>
<evidence type="ECO:0000259" key="2">
    <source>
        <dbReference type="Pfam" id="PF18329"/>
    </source>
</evidence>
<evidence type="ECO:0000313" key="15">
    <source>
        <dbReference type="Proteomes" id="UP000473905"/>
    </source>
</evidence>
<dbReference type="PROSITE" id="PS51257">
    <property type="entry name" value="PROKAR_LIPOPROTEIN"/>
    <property type="match status" value="1"/>
</dbReference>
<dbReference type="Pfam" id="PF18329">
    <property type="entry name" value="SGBP_B_XBD"/>
    <property type="match status" value="1"/>
</dbReference>
<dbReference type="Proteomes" id="UP000473905">
    <property type="component" value="Unassembled WGS sequence"/>
</dbReference>
<dbReference type="EMBL" id="VWLB01000007">
    <property type="protein sequence ID" value="KAA3930031.1"/>
    <property type="molecule type" value="Genomic_DNA"/>
</dbReference>
<dbReference type="EMBL" id="VWFC01000004">
    <property type="protein sequence ID" value="KAB1329441.1"/>
    <property type="molecule type" value="Genomic_DNA"/>
</dbReference>
<evidence type="ECO:0000313" key="12">
    <source>
        <dbReference type="Proteomes" id="UP000318823"/>
    </source>
</evidence>
<protein>
    <submittedName>
        <fullName evidence="6">Glycan-binding surface protein</fullName>
    </submittedName>
</protein>
<accession>A0A1G6G7G7</accession>
<evidence type="ECO:0000313" key="13">
    <source>
        <dbReference type="Proteomes" id="UP000365824"/>
    </source>
</evidence>
<reference evidence="6" key="7">
    <citation type="submission" date="2022-10" db="EMBL/GenBank/DDBJ databases">
        <title>Human gut microbiome strain richness.</title>
        <authorList>
            <person name="Chen-Liaw A."/>
        </authorList>
    </citation>
    <scope>NUCLEOTIDE SEQUENCE</scope>
    <source>
        <strain evidence="6">RTP21484st1_H8_RTP21484_190118</strain>
    </source>
</reference>
<dbReference type="GO" id="GO:0030247">
    <property type="term" value="F:polysaccharide binding"/>
    <property type="evidence" value="ECO:0007669"/>
    <property type="project" value="InterPro"/>
</dbReference>
<dbReference type="Proteomes" id="UP000318823">
    <property type="component" value="Chromosome"/>
</dbReference>
<evidence type="ECO:0000313" key="3">
    <source>
        <dbReference type="EMBL" id="KAA3930031.1"/>
    </source>
</evidence>
<evidence type="ECO:0000313" key="10">
    <source>
        <dbReference type="Proteomes" id="UP000183670"/>
    </source>
</evidence>
<dbReference type="EMBL" id="FMYE01000028">
    <property type="protein sequence ID" value="SDB77819.1"/>
    <property type="molecule type" value="Genomic_DNA"/>
</dbReference>